<feature type="compositionally biased region" description="Pro residues" evidence="1">
    <location>
        <begin position="76"/>
        <end position="88"/>
    </location>
</feature>
<dbReference type="EMBL" id="AP009385">
    <property type="protein sequence ID" value="BAG42965.1"/>
    <property type="molecule type" value="Genomic_DNA"/>
</dbReference>
<feature type="chain" id="PRO_5002613729" evidence="2">
    <location>
        <begin position="26"/>
        <end position="106"/>
    </location>
</feature>
<evidence type="ECO:0000256" key="1">
    <source>
        <dbReference type="SAM" id="MobiDB-lite"/>
    </source>
</evidence>
<feature type="signal peptide" evidence="2">
    <location>
        <begin position="1"/>
        <end position="25"/>
    </location>
</feature>
<dbReference type="Proteomes" id="UP000008815">
    <property type="component" value="Chromosome 1"/>
</dbReference>
<dbReference type="KEGG" id="bmu:Bmul_2220"/>
<reference evidence="3 4" key="1">
    <citation type="submission" date="2007-04" db="EMBL/GenBank/DDBJ databases">
        <title>Complete genome sequence of Burkholderia multivorans ATCC 17616.</title>
        <authorList>
            <person name="Ohtsubo Y."/>
            <person name="Yamashita A."/>
            <person name="Kurokawa K."/>
            <person name="Takami H."/>
            <person name="Yuhara S."/>
            <person name="Nishiyama E."/>
            <person name="Endo R."/>
            <person name="Miyazaki R."/>
            <person name="Ono A."/>
            <person name="Yano K."/>
            <person name="Ito M."/>
            <person name="Sota M."/>
            <person name="Yuji N."/>
            <person name="Hattori M."/>
            <person name="Tsuda M."/>
        </authorList>
    </citation>
    <scope>NUCLEOTIDE SEQUENCE [LARGE SCALE GENOMIC DNA]</scope>
    <source>
        <strain evidence="4">ATCC 17616 / 249</strain>
    </source>
</reference>
<keyword evidence="2" id="KW-0732">Signal</keyword>
<name>A0A0H3KDE6_BURM1</name>
<accession>A0A0H3KDE6</accession>
<dbReference type="AlphaFoldDB" id="A0A0H3KDE6"/>
<organism evidence="3 4">
    <name type="scientific">Burkholderia multivorans (strain ATCC 17616 / 249)</name>
    <dbReference type="NCBI Taxonomy" id="395019"/>
    <lineage>
        <taxon>Bacteria</taxon>
        <taxon>Pseudomonadati</taxon>
        <taxon>Pseudomonadota</taxon>
        <taxon>Betaproteobacteria</taxon>
        <taxon>Burkholderiales</taxon>
        <taxon>Burkholderiaceae</taxon>
        <taxon>Burkholderia</taxon>
        <taxon>Burkholderia cepacia complex</taxon>
    </lineage>
</organism>
<evidence type="ECO:0000313" key="3">
    <source>
        <dbReference type="EMBL" id="BAG42965.1"/>
    </source>
</evidence>
<evidence type="ECO:0000313" key="4">
    <source>
        <dbReference type="Proteomes" id="UP000008815"/>
    </source>
</evidence>
<sequence>MQKRLLHSFIPLAIAAAYAFAPAHADESARAAHDTWLRDAAPGMPTHDGAGIIAVSAPRPVPAGKMSVTLWDEIGPPAPLPTPLPAPQPSDVQHAMHEGAESNVHQ</sequence>
<evidence type="ECO:0000256" key="2">
    <source>
        <dbReference type="SAM" id="SignalP"/>
    </source>
</evidence>
<gene>
    <name evidence="3" type="ordered locus">BMULJ_01019</name>
</gene>
<feature type="region of interest" description="Disordered" evidence="1">
    <location>
        <begin position="72"/>
        <end position="106"/>
    </location>
</feature>
<dbReference type="HOGENOM" id="CLU_2192028_0_0_4"/>
<protein>
    <submittedName>
        <fullName evidence="3">Uncharacterized protein</fullName>
    </submittedName>
</protein>
<dbReference type="RefSeq" id="WP_012213819.1">
    <property type="nucleotide sequence ID" value="NC_010084.1"/>
</dbReference>
<keyword evidence="4" id="KW-1185">Reference proteome</keyword>
<dbReference type="KEGG" id="bmj:BMULJ_01019"/>
<proteinExistence type="predicted"/>